<dbReference type="Pfam" id="PF02770">
    <property type="entry name" value="Acyl-CoA_dh_M"/>
    <property type="match status" value="1"/>
</dbReference>
<dbReference type="SUPFAM" id="SSF56645">
    <property type="entry name" value="Acyl-CoA dehydrogenase NM domain-like"/>
    <property type="match status" value="1"/>
</dbReference>
<dbReference type="Gene3D" id="1.20.140.10">
    <property type="entry name" value="Butyryl-CoA Dehydrogenase, subunit A, domain 3"/>
    <property type="match status" value="1"/>
</dbReference>
<dbReference type="EMBL" id="UGTB01000004">
    <property type="protein sequence ID" value="SUB60276.1"/>
    <property type="molecule type" value="Genomic_DNA"/>
</dbReference>
<dbReference type="Gene3D" id="2.40.110.10">
    <property type="entry name" value="Butyryl-CoA Dehydrogenase, subunit A, domain 2"/>
    <property type="match status" value="1"/>
</dbReference>
<evidence type="ECO:0000259" key="8">
    <source>
        <dbReference type="Pfam" id="PF02770"/>
    </source>
</evidence>
<feature type="domain" description="Acyl-CoA dehydrogenase/oxidase N-terminal" evidence="9">
    <location>
        <begin position="6"/>
        <end position="116"/>
    </location>
</feature>
<dbReference type="GO" id="GO:0016937">
    <property type="term" value="F:short-chain fatty acyl-CoA dehydrogenase activity"/>
    <property type="evidence" value="ECO:0007669"/>
    <property type="project" value="UniProtKB-EC"/>
</dbReference>
<dbReference type="InterPro" id="IPR013786">
    <property type="entry name" value="AcylCoA_DH/ox_N"/>
</dbReference>
<dbReference type="Gene3D" id="1.10.540.10">
    <property type="entry name" value="Acyl-CoA dehydrogenase/oxidase, N-terminal domain"/>
    <property type="match status" value="1"/>
</dbReference>
<evidence type="ECO:0000259" key="7">
    <source>
        <dbReference type="Pfam" id="PF00441"/>
    </source>
</evidence>
<evidence type="ECO:0000256" key="5">
    <source>
        <dbReference type="ARBA" id="ARBA00023002"/>
    </source>
</evidence>
<dbReference type="AlphaFoldDB" id="A0A379CEU3"/>
<dbReference type="NCBIfam" id="NF042972">
    <property type="entry name" value="AcrlCoAredClosAcrC"/>
    <property type="match status" value="1"/>
</dbReference>
<protein>
    <submittedName>
        <fullName evidence="10">Acyl-CoA dehydrogenase, short-chain specific</fullName>
        <ecNumber evidence="10">1.3.8.1</ecNumber>
    </submittedName>
</protein>
<keyword evidence="3 6" id="KW-0285">Flavoprotein</keyword>
<dbReference type="FunFam" id="1.10.540.10:FF:000002">
    <property type="entry name" value="Acyl-CoA dehydrogenase FadE19"/>
    <property type="match status" value="1"/>
</dbReference>
<dbReference type="Pfam" id="PF02771">
    <property type="entry name" value="Acyl-CoA_dh_N"/>
    <property type="match status" value="1"/>
</dbReference>
<evidence type="ECO:0000259" key="9">
    <source>
        <dbReference type="Pfam" id="PF02771"/>
    </source>
</evidence>
<keyword evidence="4 6" id="KW-0274">FAD</keyword>
<dbReference type="RefSeq" id="WP_002846145.1">
    <property type="nucleotide sequence ID" value="NZ_CAMPYD010000010.1"/>
</dbReference>
<gene>
    <name evidence="10" type="ORF">NCTC11460_00175</name>
</gene>
<comment type="similarity">
    <text evidence="2 6">Belongs to the acyl-CoA dehydrogenase family.</text>
</comment>
<dbReference type="InterPro" id="IPR006091">
    <property type="entry name" value="Acyl-CoA_Oxase/DH_mid-dom"/>
</dbReference>
<dbReference type="Pfam" id="PF00441">
    <property type="entry name" value="Acyl-CoA_dh_1"/>
    <property type="match status" value="1"/>
</dbReference>
<dbReference type="InterPro" id="IPR036250">
    <property type="entry name" value="AcylCo_DH-like_C"/>
</dbReference>
<name>A0A379CEU3_9FIRM</name>
<dbReference type="FunFam" id="1.20.140.10:FF:000004">
    <property type="entry name" value="Acyl-CoA dehydrogenase FadE25"/>
    <property type="match status" value="1"/>
</dbReference>
<proteinExistence type="inferred from homology"/>
<feature type="domain" description="Acyl-CoA dehydrogenase/oxidase C-terminal" evidence="7">
    <location>
        <begin position="230"/>
        <end position="378"/>
    </location>
</feature>
<dbReference type="GeneID" id="79842950"/>
<keyword evidence="5 6" id="KW-0560">Oxidoreductase</keyword>
<dbReference type="PANTHER" id="PTHR43884:SF12">
    <property type="entry name" value="ISOVALERYL-COA DEHYDROGENASE, MITOCHONDRIAL-RELATED"/>
    <property type="match status" value="1"/>
</dbReference>
<evidence type="ECO:0000256" key="2">
    <source>
        <dbReference type="ARBA" id="ARBA00009347"/>
    </source>
</evidence>
<comment type="cofactor">
    <cofactor evidence="1 6">
        <name>FAD</name>
        <dbReference type="ChEBI" id="CHEBI:57692"/>
    </cofactor>
</comment>
<dbReference type="FunFam" id="2.40.110.10:FF:000009">
    <property type="entry name" value="Acyl-CoA dehydrogenase"/>
    <property type="match status" value="1"/>
</dbReference>
<feature type="domain" description="Acyl-CoA oxidase/dehydrogenase middle" evidence="8">
    <location>
        <begin position="121"/>
        <end position="218"/>
    </location>
</feature>
<evidence type="ECO:0000313" key="10">
    <source>
        <dbReference type="EMBL" id="SUB60276.1"/>
    </source>
</evidence>
<dbReference type="InterPro" id="IPR050042">
    <property type="entry name" value="AcrC"/>
</dbReference>
<evidence type="ECO:0000256" key="3">
    <source>
        <dbReference type="ARBA" id="ARBA00022630"/>
    </source>
</evidence>
<evidence type="ECO:0000256" key="6">
    <source>
        <dbReference type="RuleBase" id="RU362125"/>
    </source>
</evidence>
<dbReference type="SUPFAM" id="SSF47203">
    <property type="entry name" value="Acyl-CoA dehydrogenase C-terminal domain-like"/>
    <property type="match status" value="1"/>
</dbReference>
<dbReference type="InterPro" id="IPR006089">
    <property type="entry name" value="Acyl-CoA_DH_CS"/>
</dbReference>
<dbReference type="InterPro" id="IPR046373">
    <property type="entry name" value="Acyl-CoA_Oxase/DH_mid-dom_sf"/>
</dbReference>
<accession>A0A379CEU3</accession>
<dbReference type="GO" id="GO:0050660">
    <property type="term" value="F:flavin adenine dinucleotide binding"/>
    <property type="evidence" value="ECO:0007669"/>
    <property type="project" value="InterPro"/>
</dbReference>
<dbReference type="EC" id="1.3.8.1" evidence="10"/>
<evidence type="ECO:0000256" key="1">
    <source>
        <dbReference type="ARBA" id="ARBA00001974"/>
    </source>
</evidence>
<sequence>MDFSLTREQEMIKKLAAQFAEEVLEPVAADVDLSHTFPVDNFSKMAELGFTGIGIPKEYGGTGGGSIEEVIAVSEFAKKCMSSSAILSIHLIAPHAIHKFGTEEQKQTFLPRLTKGGSLGAFALTEPNAGSDAGAAKTKAILDPETNEYVINGTKCFISGGSRADVVLLFALTQPEKGLRGMSAIIVEKGTPGFSIGKIESKMGLNGSETAELIFEDCRVPAANLLGKEGQGFKIAMQALDGARIGTGAQSIGVAEGAIDLSVKYTKERVQFGKPVGALQGIQWYIADMATKTEAAKTLVYYAAYLKDAGKNHTKEAAMCKLNAAENARYVTNLALQIHGGYGYMKDYPLERMYRDAKITEIYEGTSEIHKVVIAREVMK</sequence>
<organism evidence="10 11">
    <name type="scientific">Peptostreptococcus anaerobius</name>
    <dbReference type="NCBI Taxonomy" id="1261"/>
    <lineage>
        <taxon>Bacteria</taxon>
        <taxon>Bacillati</taxon>
        <taxon>Bacillota</taxon>
        <taxon>Clostridia</taxon>
        <taxon>Peptostreptococcales</taxon>
        <taxon>Peptostreptococcaceae</taxon>
        <taxon>Peptostreptococcus</taxon>
    </lineage>
</organism>
<dbReference type="PIRSF" id="PIRSF016578">
    <property type="entry name" value="HsaA"/>
    <property type="match status" value="1"/>
</dbReference>
<dbReference type="GO" id="GO:0043958">
    <property type="term" value="F:acryloyl-CoA reductase (NADH) activity"/>
    <property type="evidence" value="ECO:0007669"/>
    <property type="project" value="InterPro"/>
</dbReference>
<dbReference type="InterPro" id="IPR009075">
    <property type="entry name" value="AcylCo_DH/oxidase_C"/>
</dbReference>
<evidence type="ECO:0000313" key="11">
    <source>
        <dbReference type="Proteomes" id="UP000255101"/>
    </source>
</evidence>
<dbReference type="PROSITE" id="PS00073">
    <property type="entry name" value="ACYL_COA_DH_2"/>
    <property type="match status" value="1"/>
</dbReference>
<dbReference type="InterPro" id="IPR009100">
    <property type="entry name" value="AcylCoA_DH/oxidase_NM_dom_sf"/>
</dbReference>
<dbReference type="InterPro" id="IPR037069">
    <property type="entry name" value="AcylCoA_DH/ox_N_sf"/>
</dbReference>
<reference evidence="10 11" key="1">
    <citation type="submission" date="2018-06" db="EMBL/GenBank/DDBJ databases">
        <authorList>
            <consortium name="Pathogen Informatics"/>
            <person name="Doyle S."/>
        </authorList>
    </citation>
    <scope>NUCLEOTIDE SEQUENCE [LARGE SCALE GENOMIC DNA]</scope>
    <source>
        <strain evidence="10 11">NCTC11460</strain>
    </source>
</reference>
<evidence type="ECO:0000256" key="4">
    <source>
        <dbReference type="ARBA" id="ARBA00022827"/>
    </source>
</evidence>
<dbReference type="Proteomes" id="UP000255101">
    <property type="component" value="Unassembled WGS sequence"/>
</dbReference>
<dbReference type="PROSITE" id="PS00072">
    <property type="entry name" value="ACYL_COA_DH_1"/>
    <property type="match status" value="1"/>
</dbReference>
<dbReference type="PANTHER" id="PTHR43884">
    <property type="entry name" value="ACYL-COA DEHYDROGENASE"/>
    <property type="match status" value="1"/>
</dbReference>